<dbReference type="AlphaFoldDB" id="C7N566"/>
<sequence>MDMAETEEHGVDAILANGKPRKVGIAGLGLIGGSFAKSYSEAGCTVYGWNRTESTLAAAINERSVSAKLDETNIGECDCILVALYPQVTIDWVTQMAPYIEPGTLVIDCGGVKRVICEPLFELAEQHGFVFMGGHPMAGTQYSGFRYAKFDLYAGEPFVLVPPAIYDPRIIQAAELALAPCGFGTFSVTTPEKHDELIAYTSQLAHVVSSAFIKSPTALKHRGFSAGSYKDLTRVAEMNAAMWTELFLDNADNLTTEIDRVICELERYRDAITDGDSEHLQELLQAGTDAKAKADGRWPDRSRSS</sequence>
<dbReference type="GO" id="GO:0070403">
    <property type="term" value="F:NAD+ binding"/>
    <property type="evidence" value="ECO:0007669"/>
    <property type="project" value="InterPro"/>
</dbReference>
<dbReference type="PANTHER" id="PTHR21363">
    <property type="entry name" value="PREPHENATE DEHYDROGENASE"/>
    <property type="match status" value="1"/>
</dbReference>
<proteinExistence type="inferred from homology"/>
<dbReference type="InterPro" id="IPR046825">
    <property type="entry name" value="PDH_C"/>
</dbReference>
<reference evidence="4 5" key="1">
    <citation type="journal article" date="2009" name="Stand. Genomic Sci.">
        <title>Complete genome sequence of Slackia heliotrinireducens type strain (RHS 1).</title>
        <authorList>
            <person name="Pukall R."/>
            <person name="Lapidus A."/>
            <person name="Nolan M."/>
            <person name="Copeland A."/>
            <person name="Glavina Del Rio T."/>
            <person name="Lucas S."/>
            <person name="Chen F."/>
            <person name="Tice H."/>
            <person name="Cheng J.F."/>
            <person name="Chertkov O."/>
            <person name="Bruce D."/>
            <person name="Goodwin L."/>
            <person name="Kuske C."/>
            <person name="Brettin T."/>
            <person name="Detter J.C."/>
            <person name="Han C."/>
            <person name="Pitluck S."/>
            <person name="Pati A."/>
            <person name="Mavrommatis K."/>
            <person name="Ivanova N."/>
            <person name="Ovchinnikova G."/>
            <person name="Chen A."/>
            <person name="Palaniappan K."/>
            <person name="Schneider S."/>
            <person name="Rohde M."/>
            <person name="Chain P."/>
            <person name="D'haeseleer P."/>
            <person name="Goker M."/>
            <person name="Bristow J."/>
            <person name="Eisen J.A."/>
            <person name="Markowitz V."/>
            <person name="Kyrpides N.C."/>
            <person name="Klenk H.P."/>
            <person name="Hugenholtz P."/>
        </authorList>
    </citation>
    <scope>NUCLEOTIDE SEQUENCE [LARGE SCALE GENOMIC DNA]</scope>
    <source>
        <strain evidence="5">ATCC 29202 / DSM 20476 / NCTC 11029 / RHS 1</strain>
    </source>
</reference>
<dbReference type="eggNOG" id="COG0287">
    <property type="taxonomic scope" value="Bacteria"/>
</dbReference>
<evidence type="ECO:0000256" key="1">
    <source>
        <dbReference type="ARBA" id="ARBA00007964"/>
    </source>
</evidence>
<evidence type="ECO:0000256" key="2">
    <source>
        <dbReference type="ARBA" id="ARBA00023002"/>
    </source>
</evidence>
<feature type="domain" description="Prephenate/arogenate dehydrogenase" evidence="3">
    <location>
        <begin position="21"/>
        <end position="302"/>
    </location>
</feature>
<name>C7N566_SLAHD</name>
<dbReference type="GO" id="GO:0008977">
    <property type="term" value="F:prephenate dehydrogenase (NAD+) activity"/>
    <property type="evidence" value="ECO:0007669"/>
    <property type="project" value="InterPro"/>
</dbReference>
<gene>
    <name evidence="4" type="ordered locus">Shel_10140</name>
</gene>
<dbReference type="InterPro" id="IPR008927">
    <property type="entry name" value="6-PGluconate_DH-like_C_sf"/>
</dbReference>
<dbReference type="GO" id="GO:0004665">
    <property type="term" value="F:prephenate dehydrogenase (NADP+) activity"/>
    <property type="evidence" value="ECO:0007669"/>
    <property type="project" value="InterPro"/>
</dbReference>
<dbReference type="PANTHER" id="PTHR21363:SF0">
    <property type="entry name" value="PREPHENATE DEHYDROGENASE [NADP(+)]"/>
    <property type="match status" value="1"/>
</dbReference>
<dbReference type="Gene3D" id="3.40.50.720">
    <property type="entry name" value="NAD(P)-binding Rossmann-like Domain"/>
    <property type="match status" value="1"/>
</dbReference>
<evidence type="ECO:0000313" key="4">
    <source>
        <dbReference type="EMBL" id="ACV22051.1"/>
    </source>
</evidence>
<dbReference type="GO" id="GO:0006571">
    <property type="term" value="P:tyrosine biosynthetic process"/>
    <property type="evidence" value="ECO:0007669"/>
    <property type="project" value="InterPro"/>
</dbReference>
<keyword evidence="5" id="KW-1185">Reference proteome</keyword>
<dbReference type="Gene3D" id="1.10.3660.10">
    <property type="entry name" value="6-phosphogluconate dehydrogenase C-terminal like domain"/>
    <property type="match status" value="1"/>
</dbReference>
<protein>
    <submittedName>
        <fullName evidence="4">Prephenate dehydrogenase</fullName>
    </submittedName>
</protein>
<accession>C7N566</accession>
<dbReference type="HOGENOM" id="CLU_055968_2_0_11"/>
<organism evidence="4 5">
    <name type="scientific">Slackia heliotrinireducens (strain ATCC 29202 / DSM 20476 / NCTC 11029 / RHS 1)</name>
    <name type="common">Peptococcus heliotrinreducens</name>
    <dbReference type="NCBI Taxonomy" id="471855"/>
    <lineage>
        <taxon>Bacteria</taxon>
        <taxon>Bacillati</taxon>
        <taxon>Actinomycetota</taxon>
        <taxon>Coriobacteriia</taxon>
        <taxon>Eggerthellales</taxon>
        <taxon>Eggerthellaceae</taxon>
        <taxon>Slackia</taxon>
    </lineage>
</organism>
<dbReference type="InterPro" id="IPR036291">
    <property type="entry name" value="NAD(P)-bd_dom_sf"/>
</dbReference>
<dbReference type="InterPro" id="IPR046826">
    <property type="entry name" value="PDH_N"/>
</dbReference>
<dbReference type="EMBL" id="CP001684">
    <property type="protein sequence ID" value="ACV22051.1"/>
    <property type="molecule type" value="Genomic_DNA"/>
</dbReference>
<dbReference type="SUPFAM" id="SSF48179">
    <property type="entry name" value="6-phosphogluconate dehydrogenase C-terminal domain-like"/>
    <property type="match status" value="1"/>
</dbReference>
<dbReference type="InterPro" id="IPR050812">
    <property type="entry name" value="Preph/Arog_dehydrog"/>
</dbReference>
<dbReference type="PROSITE" id="PS51176">
    <property type="entry name" value="PDH_ADH"/>
    <property type="match status" value="1"/>
</dbReference>
<dbReference type="STRING" id="471855.Shel_10140"/>
<comment type="similarity">
    <text evidence="1">Belongs to the prephenate/arogenate dehydrogenase family.</text>
</comment>
<evidence type="ECO:0000313" key="5">
    <source>
        <dbReference type="Proteomes" id="UP000002026"/>
    </source>
</evidence>
<dbReference type="Pfam" id="PF02153">
    <property type="entry name" value="PDH_N"/>
    <property type="match status" value="1"/>
</dbReference>
<dbReference type="KEGG" id="shi:Shel_10140"/>
<dbReference type="SUPFAM" id="SSF51735">
    <property type="entry name" value="NAD(P)-binding Rossmann-fold domains"/>
    <property type="match status" value="1"/>
</dbReference>
<dbReference type="Proteomes" id="UP000002026">
    <property type="component" value="Chromosome"/>
</dbReference>
<dbReference type="Pfam" id="PF20463">
    <property type="entry name" value="PDH_C"/>
    <property type="match status" value="1"/>
</dbReference>
<keyword evidence="2" id="KW-0560">Oxidoreductase</keyword>
<dbReference type="InterPro" id="IPR003099">
    <property type="entry name" value="Prephen_DH"/>
</dbReference>
<evidence type="ECO:0000259" key="3">
    <source>
        <dbReference type="PROSITE" id="PS51176"/>
    </source>
</evidence>